<keyword evidence="4" id="KW-1185">Reference proteome</keyword>
<dbReference type="Proteomes" id="UP000665561">
    <property type="component" value="Unassembled WGS sequence"/>
</dbReference>
<dbReference type="PANTHER" id="PTHR42760">
    <property type="entry name" value="SHORT-CHAIN DEHYDROGENASES/REDUCTASES FAMILY MEMBER"/>
    <property type="match status" value="1"/>
</dbReference>
<keyword evidence="2" id="KW-0560">Oxidoreductase</keyword>
<evidence type="ECO:0000256" key="1">
    <source>
        <dbReference type="ARBA" id="ARBA00006484"/>
    </source>
</evidence>
<dbReference type="PANTHER" id="PTHR42760:SF37">
    <property type="entry name" value="CLAVALDEHYDE DEHYDROGENASE"/>
    <property type="match status" value="1"/>
</dbReference>
<name>A0ABW9XR91_9BACL</name>
<sequence length="246" mass="26669">MNKAVLMTKSGRLFNRDLLGALLAQGCSVAMVADEPGEAEAYGQELPEPCRERFFPIEGVSADEAGIRDAVDRAALRMGGLHVLIHGLQARDEEAAFVAAPAEFGIATAAELRSRFLYSRAAAAHMAREKAGHILFLLLADSLYYAGYPASPVMNHGSLAMMRSLAKELSPFRIAVNAVTYGYYADAGEQGDRKELKQQLEIHTLKPYLPEPRELAEASLSWLLQAPERLVSGQNIHIGAGMDTGI</sequence>
<proteinExistence type="inferred from homology"/>
<dbReference type="InterPro" id="IPR036291">
    <property type="entry name" value="NAD(P)-bd_dom_sf"/>
</dbReference>
<evidence type="ECO:0000313" key="4">
    <source>
        <dbReference type="Proteomes" id="UP000665561"/>
    </source>
</evidence>
<comment type="similarity">
    <text evidence="1">Belongs to the short-chain dehydrogenases/reductases (SDR) family.</text>
</comment>
<dbReference type="CDD" id="cd05233">
    <property type="entry name" value="SDR_c"/>
    <property type="match status" value="1"/>
</dbReference>
<organism evidence="3 4">
    <name type="scientific">Paenibacillus glycinis</name>
    <dbReference type="NCBI Taxonomy" id="2697035"/>
    <lineage>
        <taxon>Bacteria</taxon>
        <taxon>Bacillati</taxon>
        <taxon>Bacillota</taxon>
        <taxon>Bacilli</taxon>
        <taxon>Bacillales</taxon>
        <taxon>Paenibacillaceae</taxon>
        <taxon>Paenibacillus</taxon>
    </lineage>
</organism>
<dbReference type="InterPro" id="IPR002347">
    <property type="entry name" value="SDR_fam"/>
</dbReference>
<dbReference type="EMBL" id="JAAAMV010000010">
    <property type="protein sequence ID" value="NBD25163.1"/>
    <property type="molecule type" value="Genomic_DNA"/>
</dbReference>
<comment type="caution">
    <text evidence="3">The sequence shown here is derived from an EMBL/GenBank/DDBJ whole genome shotgun (WGS) entry which is preliminary data.</text>
</comment>
<dbReference type="SUPFAM" id="SSF51735">
    <property type="entry name" value="NAD(P)-binding Rossmann-fold domains"/>
    <property type="match status" value="1"/>
</dbReference>
<gene>
    <name evidence="3" type="ORF">GT019_14865</name>
</gene>
<evidence type="ECO:0000256" key="2">
    <source>
        <dbReference type="ARBA" id="ARBA00023002"/>
    </source>
</evidence>
<protein>
    <submittedName>
        <fullName evidence="3">SDR family oxidoreductase</fullName>
    </submittedName>
</protein>
<dbReference type="Gene3D" id="3.40.50.720">
    <property type="entry name" value="NAD(P)-binding Rossmann-like Domain"/>
    <property type="match status" value="1"/>
</dbReference>
<reference evidence="3 4" key="1">
    <citation type="submission" date="2020-01" db="EMBL/GenBank/DDBJ databases">
        <title>Paenibacillus soybeanensis sp. nov. isolated from the nodules of soybean (Glycine max(L.) Merr).</title>
        <authorList>
            <person name="Wang H."/>
        </authorList>
    </citation>
    <scope>NUCLEOTIDE SEQUENCE [LARGE SCALE GENOMIC DNA]</scope>
    <source>
        <strain evidence="3 4">T1</strain>
    </source>
</reference>
<evidence type="ECO:0000313" key="3">
    <source>
        <dbReference type="EMBL" id="NBD25163.1"/>
    </source>
</evidence>
<dbReference type="RefSeq" id="WP_161743965.1">
    <property type="nucleotide sequence ID" value="NZ_JAAAMV010000010.1"/>
</dbReference>
<dbReference type="Pfam" id="PF13561">
    <property type="entry name" value="adh_short_C2"/>
    <property type="match status" value="1"/>
</dbReference>
<accession>A0ABW9XR91</accession>